<organism evidence="3 4">
    <name type="scientific">Natronobacterium haloterrestre</name>
    <name type="common">Halobiforma haloterrestris</name>
    <dbReference type="NCBI Taxonomy" id="148448"/>
    <lineage>
        <taxon>Archaea</taxon>
        <taxon>Methanobacteriati</taxon>
        <taxon>Methanobacteriota</taxon>
        <taxon>Stenosarchaea group</taxon>
        <taxon>Halobacteria</taxon>
        <taxon>Halobacteriales</taxon>
        <taxon>Natrialbaceae</taxon>
        <taxon>Natronobacterium</taxon>
    </lineage>
</organism>
<proteinExistence type="predicted"/>
<dbReference type="OrthoDB" id="261084at2157"/>
<accession>A0A1I1GZF3</accession>
<evidence type="ECO:0000259" key="2">
    <source>
        <dbReference type="Pfam" id="PF07700"/>
    </source>
</evidence>
<protein>
    <submittedName>
        <fullName evidence="3">Haem-NO-binding</fullName>
    </submittedName>
</protein>
<evidence type="ECO:0000313" key="4">
    <source>
        <dbReference type="Proteomes" id="UP000199161"/>
    </source>
</evidence>
<gene>
    <name evidence="3" type="ORF">SAMN05444422_105103</name>
</gene>
<dbReference type="AlphaFoldDB" id="A0A1I1GZF3"/>
<dbReference type="InterPro" id="IPR024096">
    <property type="entry name" value="NO_sig/Golgi_transp_ligand-bd"/>
</dbReference>
<dbReference type="EMBL" id="FOKW01000005">
    <property type="protein sequence ID" value="SFC16886.1"/>
    <property type="molecule type" value="Genomic_DNA"/>
</dbReference>
<reference evidence="4" key="1">
    <citation type="submission" date="2016-10" db="EMBL/GenBank/DDBJ databases">
        <authorList>
            <person name="Varghese N."/>
            <person name="Submissions S."/>
        </authorList>
    </citation>
    <scope>NUCLEOTIDE SEQUENCE [LARGE SCALE GENOMIC DNA]</scope>
    <source>
        <strain evidence="4">DSM 13078</strain>
    </source>
</reference>
<name>A0A1I1GZF3_NATHA</name>
<feature type="region of interest" description="Disordered" evidence="1">
    <location>
        <begin position="163"/>
        <end position="195"/>
    </location>
</feature>
<dbReference type="Gene3D" id="3.90.1520.10">
    <property type="entry name" value="H-NOX domain"/>
    <property type="match status" value="1"/>
</dbReference>
<dbReference type="Proteomes" id="UP000199161">
    <property type="component" value="Unassembled WGS sequence"/>
</dbReference>
<sequence>MHGIVHKTLKEYVVDRAGEDAWDAVAERAGLESTLYLPVSRYDDADVDDALDALSTLADEDRRRVERDFGRTLAPELLSTFDAHVPTDGDLVTLLTTLETAYEELEAGVDDVTLPDVASRRTDGGPVIVTYRSPRERGYCWLAYGILEGLAATLDADATVTKTDCADGRSDGDGDGGGGDDDDNDGDGKDETGSDACRFRVSVA</sequence>
<dbReference type="Pfam" id="PF07700">
    <property type="entry name" value="HNOB"/>
    <property type="match status" value="1"/>
</dbReference>
<evidence type="ECO:0000313" key="3">
    <source>
        <dbReference type="EMBL" id="SFC16886.1"/>
    </source>
</evidence>
<dbReference type="InterPro" id="IPR038158">
    <property type="entry name" value="H-NOX_domain_sf"/>
</dbReference>
<dbReference type="RefSeq" id="WP_089788061.1">
    <property type="nucleotide sequence ID" value="NZ_FOKW01000005.1"/>
</dbReference>
<dbReference type="SUPFAM" id="SSF111126">
    <property type="entry name" value="Ligand-binding domain in the NO signalling and Golgi transport"/>
    <property type="match status" value="1"/>
</dbReference>
<keyword evidence="4" id="KW-1185">Reference proteome</keyword>
<feature type="domain" description="Heme NO-binding" evidence="2">
    <location>
        <begin position="2"/>
        <end position="160"/>
    </location>
</feature>
<evidence type="ECO:0000256" key="1">
    <source>
        <dbReference type="SAM" id="MobiDB-lite"/>
    </source>
</evidence>
<dbReference type="GO" id="GO:0020037">
    <property type="term" value="F:heme binding"/>
    <property type="evidence" value="ECO:0007669"/>
    <property type="project" value="InterPro"/>
</dbReference>
<dbReference type="InterPro" id="IPR011644">
    <property type="entry name" value="Heme_NO-bd"/>
</dbReference>